<organism evidence="1 2">
    <name type="scientific">Magnetospirillum moscoviense</name>
    <dbReference type="NCBI Taxonomy" id="1437059"/>
    <lineage>
        <taxon>Bacteria</taxon>
        <taxon>Pseudomonadati</taxon>
        <taxon>Pseudomonadota</taxon>
        <taxon>Alphaproteobacteria</taxon>
        <taxon>Rhodospirillales</taxon>
        <taxon>Rhodospirillaceae</taxon>
        <taxon>Magnetospirillum</taxon>
    </lineage>
</organism>
<dbReference type="EMBL" id="LWQU01000043">
    <property type="protein sequence ID" value="OAN63226.1"/>
    <property type="molecule type" value="Genomic_DNA"/>
</dbReference>
<gene>
    <name evidence="1" type="ORF">A6A05_06670</name>
</gene>
<sequence>MNNPVKDDNNDASGDVVERSYCTNIEDFASVAAREMMGRYLGSFLDPLVITPSELVHSSKYLKRLSDSGRVLMNAVDKVGTLQAKAKNVSAATRVKELHTLVSTGVRKAWDEDKEKPVPSVTAATFLKQVEAVRASGAERDHQIGRLLTEVLFQQKTWRDKATTLVALLSQTKGTPLFTFMEPWLAETLRSDQALDQLLGFADRLEDRCTDLADLWRGALQVRETAAPVMSEINALIASGVAPNCRNSVEYGLLRTLAAKDPLRSAEPEIEIQAIFDMFRKLWNGGDICGGAKTVGNLERRQNRWITTEGVTDLLRERKVVADRLAYLMTLTTLAIGPTNRNTLKTFIDHYFGDQDFVPRTIGGPEPPVPKMQTLTTIYKALKGSWLPENEKYPAMAKVEQAQMELLKRARLFEQIEKKGGGAAQKVLTLVDLARKGTFIEGEPLAAVGPVLQTYLRDPTFLSEYVAGASGEDRAKKIALLSKTLGSFGISWNAA</sequence>
<dbReference type="Proteomes" id="UP000078543">
    <property type="component" value="Unassembled WGS sequence"/>
</dbReference>
<dbReference type="OrthoDB" id="7351144at2"/>
<dbReference type="RefSeq" id="WP_068497147.1">
    <property type="nucleotide sequence ID" value="NZ_LWQU01000043.1"/>
</dbReference>
<keyword evidence="2" id="KW-1185">Reference proteome</keyword>
<dbReference type="STRING" id="1437059.A6A05_06670"/>
<evidence type="ECO:0000313" key="2">
    <source>
        <dbReference type="Proteomes" id="UP000078543"/>
    </source>
</evidence>
<name>A0A178MZ60_9PROT</name>
<protein>
    <submittedName>
        <fullName evidence="1">Uncharacterized protein</fullName>
    </submittedName>
</protein>
<proteinExistence type="predicted"/>
<reference evidence="1 2" key="1">
    <citation type="submission" date="2016-04" db="EMBL/GenBank/DDBJ databases">
        <title>Draft genome sequence of freshwater magnetotactic bacteria Magnetospirillum marisnigri SP-1 and Magnetospirillum moscoviense BB-1.</title>
        <authorList>
            <person name="Koziaeva V."/>
            <person name="Dziuba M.V."/>
            <person name="Ivanov T.M."/>
            <person name="Kuznetsov B."/>
            <person name="Grouzdev D.S."/>
        </authorList>
    </citation>
    <scope>NUCLEOTIDE SEQUENCE [LARGE SCALE GENOMIC DNA]</scope>
    <source>
        <strain evidence="1 2">BB-1</strain>
    </source>
</reference>
<accession>A0A178MZ60</accession>
<dbReference type="AlphaFoldDB" id="A0A178MZ60"/>
<comment type="caution">
    <text evidence="1">The sequence shown here is derived from an EMBL/GenBank/DDBJ whole genome shotgun (WGS) entry which is preliminary data.</text>
</comment>
<evidence type="ECO:0000313" key="1">
    <source>
        <dbReference type="EMBL" id="OAN63226.1"/>
    </source>
</evidence>